<dbReference type="InterPro" id="IPR010071">
    <property type="entry name" value="AA_adenyl_dom"/>
</dbReference>
<dbReference type="InterPro" id="IPR057737">
    <property type="entry name" value="Condensation_MtbB-like"/>
</dbReference>
<dbReference type="Pfam" id="PF00550">
    <property type="entry name" value="PP-binding"/>
    <property type="match status" value="3"/>
</dbReference>
<dbReference type="Gene3D" id="3.40.50.12780">
    <property type="entry name" value="N-terminal domain of ligase-like"/>
    <property type="match status" value="2"/>
</dbReference>
<evidence type="ECO:0000259" key="10">
    <source>
        <dbReference type="PROSITE" id="PS50075"/>
    </source>
</evidence>
<name>A0ABT9RLN6_9ACTN</name>
<dbReference type="InterPro" id="IPR045851">
    <property type="entry name" value="AMP-bd_C_sf"/>
</dbReference>
<reference evidence="11 12" key="1">
    <citation type="submission" date="2023-07" db="EMBL/GenBank/DDBJ databases">
        <title>Sequencing the genomes of 1000 actinobacteria strains.</title>
        <authorList>
            <person name="Klenk H.-P."/>
        </authorList>
    </citation>
    <scope>NUCLEOTIDE SEQUENCE [LARGE SCALE GENOMIC DNA]</scope>
    <source>
        <strain evidence="11 12">DSM 44109</strain>
    </source>
</reference>
<organism evidence="11 12">
    <name type="scientific">Streptosporangium brasiliense</name>
    <dbReference type="NCBI Taxonomy" id="47480"/>
    <lineage>
        <taxon>Bacteria</taxon>
        <taxon>Bacillati</taxon>
        <taxon>Actinomycetota</taxon>
        <taxon>Actinomycetes</taxon>
        <taxon>Streptosporangiales</taxon>
        <taxon>Streptosporangiaceae</taxon>
        <taxon>Streptosporangium</taxon>
    </lineage>
</organism>
<feature type="domain" description="Carrier" evidence="10">
    <location>
        <begin position="2218"/>
        <end position="2293"/>
    </location>
</feature>
<dbReference type="CDD" id="cd12114">
    <property type="entry name" value="A_NRPS_TlmIV_like"/>
    <property type="match status" value="2"/>
</dbReference>
<proteinExistence type="inferred from homology"/>
<comment type="caution">
    <text evidence="11">The sequence shown here is derived from an EMBL/GenBank/DDBJ whole genome shotgun (WGS) entry which is preliminary data.</text>
</comment>
<evidence type="ECO:0000256" key="5">
    <source>
        <dbReference type="ARBA" id="ARBA00022450"/>
    </source>
</evidence>
<evidence type="ECO:0000256" key="6">
    <source>
        <dbReference type="ARBA" id="ARBA00022553"/>
    </source>
</evidence>
<evidence type="ECO:0000256" key="1">
    <source>
        <dbReference type="ARBA" id="ARBA00001957"/>
    </source>
</evidence>
<feature type="domain" description="Carrier" evidence="10">
    <location>
        <begin position="1176"/>
        <end position="1251"/>
    </location>
</feature>
<evidence type="ECO:0000313" key="11">
    <source>
        <dbReference type="EMBL" id="MDP9870192.1"/>
    </source>
</evidence>
<dbReference type="InterPro" id="IPR029058">
    <property type="entry name" value="AB_hydrolase_fold"/>
</dbReference>
<dbReference type="PANTHER" id="PTHR45527:SF10">
    <property type="entry name" value="PYOCHELIN SYNTHASE PCHF"/>
    <property type="match status" value="1"/>
</dbReference>
<dbReference type="Proteomes" id="UP001230426">
    <property type="component" value="Unassembled WGS sequence"/>
</dbReference>
<dbReference type="InterPro" id="IPR001242">
    <property type="entry name" value="Condensation_dom"/>
</dbReference>
<dbReference type="InterPro" id="IPR020845">
    <property type="entry name" value="AMP-binding_CS"/>
</dbReference>
<dbReference type="InterPro" id="IPR025110">
    <property type="entry name" value="AMP-bd_C"/>
</dbReference>
<evidence type="ECO:0000256" key="3">
    <source>
        <dbReference type="ARBA" id="ARBA00007380"/>
    </source>
</evidence>
<feature type="region of interest" description="Disordered" evidence="9">
    <location>
        <begin position="117"/>
        <end position="146"/>
    </location>
</feature>
<dbReference type="Gene3D" id="3.40.50.1820">
    <property type="entry name" value="alpha/beta hydrolase"/>
    <property type="match status" value="1"/>
</dbReference>
<comment type="pathway">
    <text evidence="2">Siderophore biosynthesis; mycobactin biosynthesis.</text>
</comment>
<dbReference type="SUPFAM" id="SSF47336">
    <property type="entry name" value="ACP-like"/>
    <property type="match status" value="3"/>
</dbReference>
<dbReference type="PANTHER" id="PTHR45527">
    <property type="entry name" value="NONRIBOSOMAL PEPTIDE SYNTHETASE"/>
    <property type="match status" value="1"/>
</dbReference>
<feature type="region of interest" description="Disordered" evidence="9">
    <location>
        <begin position="1251"/>
        <end position="1271"/>
    </location>
</feature>
<dbReference type="SMART" id="SM00823">
    <property type="entry name" value="PKS_PP"/>
    <property type="match status" value="3"/>
</dbReference>
<accession>A0ABT9RLN6</accession>
<evidence type="ECO:0000256" key="7">
    <source>
        <dbReference type="ARBA" id="ARBA00022598"/>
    </source>
</evidence>
<sequence length="2305" mass="246650">MATRRHDLTVQDRIHRPEDLERTLAEATGRPCRVLQPISGGGLLLTAETERDLPPARLAELAGRMRAAVAEEHEVVAETVVLVAPGQLGPDTGDGPGRAALLNRYRHGEIEVLRADSLSPAPRPAAGEWAAGTPGRTPAPAGAGPLTPDAVRLTVAAVLGMDPAELGDDDDLVRHGLDSIRTMQLAGEWQRGGAEVKFADLFDQPTLAAWWALLSARTGGQRPAPEAVPEVDESAPFGLTPVQHAYWIGRQDRQVLGGVGCHFYAEFDGAGVDAPALEEAVRALLRRHALLRTRFLDDGTQQILDRSPWPGLTVHDLREQPAEAVAGRLAALRERLSHRRLEVERGEVFDLWLTLLPGGAHRLHAGFDLLVADVRSIQIILEDLAALYSRPDDPLPPLTYGFPTYLAEQEARRRQDRRTDREYWQERLADLPAGPRLPLAVEPERVERVRVVRRDHWMPPEVRQRLAERARGHGLTLPMVLATALAEVVGAWSGRPRFLLNLPLFDRQTLHPDVPRMVADFTNLLLLQVDLSEEMSFADRARTLQSRFQADVAHSAYSGVEVLRDLSRGRRAGQVTAPVVFTSAVGMGDLVGADVQKSLGDLGWMLSQTPQVWLDHQVVEVAGGLQFNWDAVEELFPAGVLDGMAGAFSRLLGWLDGDGWDGPVPDLLPQEQHAVRGRVNDTRGPVPPGLLHSRFFALAAAEPERTALVRDGGALTYGELAGRALRVAASLRSRGVGPGDAVTVSLPKGADQIVAVLGVLAAGGVYVPVGVDQPRARRERIAALSRAVASVDDVAALCGDDRLVGPVEVDPGAPAYVIFTSGSTGEPKGVEVSHRAALNTVVDVGERFGVGAGDRVLALSALDFDLSVWDVFGPLSAGGALVPVAEDERKDAARWAELVAAHGVTVWNTVPALLDMLLVAAETTPGALDGLRLAMVSGDWVGLDLPGRLAAAAPGCRLVALGGATEAAIWSNFSDVPVTVPAHWTSVPYGRPLTNQCFRVVDARGRDCPDWVPGELWIGGAGVALGYRGDPEVTAAKFVERAGVRWYRTGDLGRYWPDGTLEFLGRADHQVKVGGHRIELGEVESALAAHPEVGHAVVTTVGGAARRLAALVTAPGGTVPAGLRDWLAGRLPPYMIPERFAALPELPLSANGKVDREAVRGILDGESAGRAEPAVPPRGATETAVAEIWAELLGLPAVGRDQNFFTLGGDSLLATRLMTRLRAAGIGGAELSRLFETPVLADFAATLDPGGSAPAQRTLTPDPAHRHDPFPPTDVQRAYWVGRTDDFALGGVGCHFYTEYDVTGVDLARLEEAWNLLIRRHEMLRAEFLPDGRQRILPEVPRFPIPVTDVPGADGDRADQALAELREAMSHQLIDATRWPLFDVRAVRYAGDRTRIGISFDNIILDALSSMTVLRELEALYADPGAELPPVDMSFRDYVLGVRPDPASLEKARAYWSDRVAELPPAPQLPLAADPSRIGRPRFVRRQARLSPERWRAVKETARKHALTPSTVLATAFAEVLGAWSARQDLTINLTLFDRREVHPDIGNVLGDFTSLLLVAYRPAAGETWLDSARRLQRQVVADLEHSDASAIWVMRELARRTGSAEVSMPVVFTSTLGVTGDDPWDAGARLFAEPVWGVSQTPQVWLDHQVVESAGGLLFNWDAVEELFPAGVLDGMFGAFAEMLEWLAGGAWDAVAPCAVPAGQLVVRAEANGTAGPVPEGALHSRFFALAGAEPERAALVRDGGGLSYGELAGRALRVAGWLRSRGVGPGDTVAVTVPRGTDQYVAALGVLAAGAAYVPVGVDQPPIRRDRIYRRAGVRLVLTGDPGISPDGVEHAPVTAAVADGTPLVGPVEVDPGAPAYVIFTSGSTGEPKGVEVSHRAALNTVVDVGERFGVGAGDRVLALSALDFDLSVWDVFGPLSAGGALVLVEEEDRREAHRWAELVAAHGVTVWNTVPALLDMLLVAVPEGLPPGLRLAMVSGDWVGLDLPGRLAAAAPGCRLVALGGATEAAIWSNAFEVTEVDPGWRSIPYGFPLRNQCFRVVDARGRDCPDWVPGELWIGGAGVALGYRGDPEVTAAKFVERAGVRWYRTGDLGRYWPDGTLEFLGRADHQVKVGGHRIELGEVESALAAHPGVEHAVVTAAGHPTRRLAALVVAAGTGPEELRDWLAGRLPPYAVPPTITMLDRLPLNANGKVDRGALAELAGRDGQGSDEDAPPSGPVEEALSRIWCGLLGLARAGRHQSFVALGGDSILAARLAEEIRAGFGAELALREIFAGPTVAEQAALIEQRTETETAAFEEGDI</sequence>
<dbReference type="InterPro" id="IPR036736">
    <property type="entry name" value="ACP-like_sf"/>
</dbReference>
<dbReference type="Gene3D" id="3.30.559.30">
    <property type="entry name" value="Nonribosomal peptide synthetase, condensation domain"/>
    <property type="match status" value="2"/>
</dbReference>
<dbReference type="InterPro" id="IPR009081">
    <property type="entry name" value="PP-bd_ACP"/>
</dbReference>
<gene>
    <name evidence="11" type="ORF">J2S55_009458</name>
</gene>
<dbReference type="InterPro" id="IPR006162">
    <property type="entry name" value="Ppantetheine_attach_site"/>
</dbReference>
<dbReference type="CDD" id="cd19535">
    <property type="entry name" value="Cyc_NRPS"/>
    <property type="match status" value="2"/>
</dbReference>
<evidence type="ECO:0000256" key="8">
    <source>
        <dbReference type="ARBA" id="ARBA00033440"/>
    </source>
</evidence>
<dbReference type="Gene3D" id="3.30.559.10">
    <property type="entry name" value="Chloramphenicol acetyltransferase-like domain"/>
    <property type="match status" value="2"/>
</dbReference>
<dbReference type="Pfam" id="PF00501">
    <property type="entry name" value="AMP-binding"/>
    <property type="match status" value="2"/>
</dbReference>
<dbReference type="Gene3D" id="3.30.300.30">
    <property type="match status" value="3"/>
</dbReference>
<dbReference type="PROSITE" id="PS00455">
    <property type="entry name" value="AMP_BINDING"/>
    <property type="match status" value="2"/>
</dbReference>
<dbReference type="SUPFAM" id="SSF56801">
    <property type="entry name" value="Acetyl-CoA synthetase-like"/>
    <property type="match status" value="2"/>
</dbReference>
<dbReference type="SUPFAM" id="SSF52777">
    <property type="entry name" value="CoA-dependent acyltransferases"/>
    <property type="match status" value="4"/>
</dbReference>
<dbReference type="InterPro" id="IPR020806">
    <property type="entry name" value="PKS_PP-bd"/>
</dbReference>
<keyword evidence="12" id="KW-1185">Reference proteome</keyword>
<keyword evidence="7" id="KW-0436">Ligase</keyword>
<evidence type="ECO:0000256" key="4">
    <source>
        <dbReference type="ARBA" id="ARBA00016743"/>
    </source>
</evidence>
<dbReference type="PROSITE" id="PS00012">
    <property type="entry name" value="PHOSPHOPANTETHEINE"/>
    <property type="match status" value="1"/>
</dbReference>
<keyword evidence="6" id="KW-0597">Phosphoprotein</keyword>
<comment type="similarity">
    <text evidence="3">Belongs to the ATP-dependent AMP-binding enzyme family. MbtB subfamily.</text>
</comment>
<feature type="domain" description="Carrier" evidence="10">
    <location>
        <begin position="145"/>
        <end position="218"/>
    </location>
</feature>
<comment type="cofactor">
    <cofactor evidence="1">
        <name>pantetheine 4'-phosphate</name>
        <dbReference type="ChEBI" id="CHEBI:47942"/>
    </cofactor>
</comment>
<dbReference type="NCBIfam" id="TIGR01733">
    <property type="entry name" value="AA-adenyl-dom"/>
    <property type="match status" value="2"/>
</dbReference>
<protein>
    <recommendedName>
        <fullName evidence="4">Phenyloxazoline synthase MbtB</fullName>
    </recommendedName>
    <alternativeName>
        <fullName evidence="8">Mycobactin synthetase protein B</fullName>
    </alternativeName>
</protein>
<dbReference type="InterPro" id="IPR023213">
    <property type="entry name" value="CAT-like_dom_sf"/>
</dbReference>
<dbReference type="Pfam" id="PF00668">
    <property type="entry name" value="Condensation"/>
    <property type="match status" value="2"/>
</dbReference>
<dbReference type="RefSeq" id="WP_306875120.1">
    <property type="nucleotide sequence ID" value="NZ_JAUSRB010000002.1"/>
</dbReference>
<dbReference type="InterPro" id="IPR042099">
    <property type="entry name" value="ANL_N_sf"/>
</dbReference>
<evidence type="ECO:0000256" key="2">
    <source>
        <dbReference type="ARBA" id="ARBA00005102"/>
    </source>
</evidence>
<evidence type="ECO:0000256" key="9">
    <source>
        <dbReference type="SAM" id="MobiDB-lite"/>
    </source>
</evidence>
<keyword evidence="5" id="KW-0596">Phosphopantetheine</keyword>
<evidence type="ECO:0000313" key="12">
    <source>
        <dbReference type="Proteomes" id="UP001230426"/>
    </source>
</evidence>
<dbReference type="InterPro" id="IPR000873">
    <property type="entry name" value="AMP-dep_synth/lig_dom"/>
</dbReference>
<feature type="compositionally biased region" description="Low complexity" evidence="9">
    <location>
        <begin position="130"/>
        <end position="146"/>
    </location>
</feature>
<dbReference type="Pfam" id="PF13193">
    <property type="entry name" value="AMP-binding_C"/>
    <property type="match status" value="2"/>
</dbReference>
<dbReference type="Gene3D" id="1.10.1200.10">
    <property type="entry name" value="ACP-like"/>
    <property type="match status" value="2"/>
</dbReference>
<dbReference type="PROSITE" id="PS50075">
    <property type="entry name" value="CARRIER"/>
    <property type="match status" value="3"/>
</dbReference>
<dbReference type="EMBL" id="JAUSRB010000002">
    <property type="protein sequence ID" value="MDP9870192.1"/>
    <property type="molecule type" value="Genomic_DNA"/>
</dbReference>